<dbReference type="AlphaFoldDB" id="A0A183TG00"/>
<accession>A0A183TG00</accession>
<evidence type="ECO:0000313" key="3">
    <source>
        <dbReference type="WBParaSite" id="SSLN_0001597501-mRNA-1"/>
    </source>
</evidence>
<keyword evidence="2" id="KW-1185">Reference proteome</keyword>
<name>A0A183TG00_SCHSO</name>
<protein>
    <submittedName>
        <fullName evidence="3">Transposase</fullName>
    </submittedName>
</protein>
<proteinExistence type="predicted"/>
<organism evidence="3">
    <name type="scientific">Schistocephalus solidus</name>
    <name type="common">Tapeworm</name>
    <dbReference type="NCBI Taxonomy" id="70667"/>
    <lineage>
        <taxon>Eukaryota</taxon>
        <taxon>Metazoa</taxon>
        <taxon>Spiralia</taxon>
        <taxon>Lophotrochozoa</taxon>
        <taxon>Platyhelminthes</taxon>
        <taxon>Cestoda</taxon>
        <taxon>Eucestoda</taxon>
        <taxon>Diphyllobothriidea</taxon>
        <taxon>Diphyllobothriidae</taxon>
        <taxon>Schistocephalus</taxon>
    </lineage>
</organism>
<gene>
    <name evidence="1" type="ORF">SSLN_LOCUS15398</name>
</gene>
<dbReference type="WBParaSite" id="SSLN_0001597501-mRNA-1">
    <property type="protein sequence ID" value="SSLN_0001597501-mRNA-1"/>
    <property type="gene ID" value="SSLN_0001597501"/>
</dbReference>
<reference evidence="3" key="1">
    <citation type="submission" date="2016-06" db="UniProtKB">
        <authorList>
            <consortium name="WormBaseParasite"/>
        </authorList>
    </citation>
    <scope>IDENTIFICATION</scope>
</reference>
<evidence type="ECO:0000313" key="2">
    <source>
        <dbReference type="Proteomes" id="UP000275846"/>
    </source>
</evidence>
<dbReference type="EMBL" id="UYSU01039899">
    <property type="protein sequence ID" value="VDM01784.1"/>
    <property type="molecule type" value="Genomic_DNA"/>
</dbReference>
<sequence>MRQKVTWVHPRSRHWHILDYVLVRRRDQQDVLVIKAIPVPTDKRITASFDDKGPAINALLVEKNHLHKAYVDRPTAVNKTAFYRSRRLIQHWLREMQDAWMTRKAHADRNERKNFFATTKAAYAPPSKVPPIFSVPTAGRCSHWAEHFPPSIDCLKWKSTPTLICRPLSKKPSEPCSTLHRESTWLERYPC</sequence>
<dbReference type="Proteomes" id="UP000275846">
    <property type="component" value="Unassembled WGS sequence"/>
</dbReference>
<dbReference type="OrthoDB" id="410381at2759"/>
<evidence type="ECO:0000313" key="1">
    <source>
        <dbReference type="EMBL" id="VDM01784.1"/>
    </source>
</evidence>
<reference evidence="1 2" key="2">
    <citation type="submission" date="2018-11" db="EMBL/GenBank/DDBJ databases">
        <authorList>
            <consortium name="Pathogen Informatics"/>
        </authorList>
    </citation>
    <scope>NUCLEOTIDE SEQUENCE [LARGE SCALE GENOMIC DNA]</scope>
    <source>
        <strain evidence="1 2">NST_G2</strain>
    </source>
</reference>